<dbReference type="KEGG" id="ani:ANIA_07987"/>
<proteinExistence type="predicted"/>
<evidence type="ECO:0000256" key="1">
    <source>
        <dbReference type="SAM" id="SignalP"/>
    </source>
</evidence>
<dbReference type="RefSeq" id="XP_681256.1">
    <property type="nucleotide sequence ID" value="XM_676164.1"/>
</dbReference>
<dbReference type="PANTHER" id="PTHR42972:SF8">
    <property type="entry name" value="POLYHYDROXYBUTYRATE DEPOLYMERASE"/>
    <property type="match status" value="1"/>
</dbReference>
<evidence type="ECO:0000313" key="2">
    <source>
        <dbReference type="EMBL" id="CBF73656.1"/>
    </source>
</evidence>
<reference evidence="3" key="2">
    <citation type="journal article" date="2009" name="Fungal Genet. Biol.">
        <title>The 2008 update of the Aspergillus nidulans genome annotation: a community effort.</title>
        <authorList>
            <person name="Wortman J.R."/>
            <person name="Gilsenan J.M."/>
            <person name="Joardar V."/>
            <person name="Deegan J."/>
            <person name="Clutterbuck J."/>
            <person name="Andersen M.R."/>
            <person name="Archer D."/>
            <person name="Bencina M."/>
            <person name="Braus G."/>
            <person name="Coutinho P."/>
            <person name="von Dohren H."/>
            <person name="Doonan J."/>
            <person name="Driessen A.J."/>
            <person name="Durek P."/>
            <person name="Espeso E."/>
            <person name="Fekete E."/>
            <person name="Flipphi M."/>
            <person name="Estrada C.G."/>
            <person name="Geysens S."/>
            <person name="Goldman G."/>
            <person name="de Groot P.W."/>
            <person name="Hansen K."/>
            <person name="Harris S.D."/>
            <person name="Heinekamp T."/>
            <person name="Helmstaedt K."/>
            <person name="Henrissat B."/>
            <person name="Hofmann G."/>
            <person name="Homan T."/>
            <person name="Horio T."/>
            <person name="Horiuchi H."/>
            <person name="James S."/>
            <person name="Jones M."/>
            <person name="Karaffa L."/>
            <person name="Karanyi Z."/>
            <person name="Kato M."/>
            <person name="Keller N."/>
            <person name="Kelly D.E."/>
            <person name="Kiel J.A."/>
            <person name="Kim J.M."/>
            <person name="van der Klei I.J."/>
            <person name="Klis F.M."/>
            <person name="Kovalchuk A."/>
            <person name="Krasevec N."/>
            <person name="Kubicek C.P."/>
            <person name="Liu B."/>
            <person name="Maccabe A."/>
            <person name="Meyer V."/>
            <person name="Mirabito P."/>
            <person name="Miskei M."/>
            <person name="Mos M."/>
            <person name="Mullins J."/>
            <person name="Nelson D.R."/>
            <person name="Nielsen J."/>
            <person name="Oakley B.R."/>
            <person name="Osmani S.A."/>
            <person name="Pakula T."/>
            <person name="Paszewski A."/>
            <person name="Paulsen I."/>
            <person name="Pilsyk S."/>
            <person name="Pocsi I."/>
            <person name="Punt P.J."/>
            <person name="Ram A.F."/>
            <person name="Ren Q."/>
            <person name="Robellet X."/>
            <person name="Robson G."/>
            <person name="Seiboth B."/>
            <person name="van Solingen P."/>
            <person name="Specht T."/>
            <person name="Sun J."/>
            <person name="Taheri-Talesh N."/>
            <person name="Takeshita N."/>
            <person name="Ussery D."/>
            <person name="vanKuyk P.A."/>
            <person name="Visser H."/>
            <person name="van de Vondervoort P.J."/>
            <person name="de Vries R.P."/>
            <person name="Walton J."/>
            <person name="Xiang X."/>
            <person name="Xiong Y."/>
            <person name="Zeng A.P."/>
            <person name="Brandt B.W."/>
            <person name="Cornell M.J."/>
            <person name="van den Hondel C.A."/>
            <person name="Visser J."/>
            <person name="Oliver S.G."/>
            <person name="Turner G."/>
        </authorList>
    </citation>
    <scope>GENOME REANNOTATION</scope>
    <source>
        <strain evidence="3">FGSC A4 / ATCC 38163 / CBS 112.46 / NRRL 194 / M139</strain>
    </source>
</reference>
<dbReference type="HOGENOM" id="CLU_042524_0_0_1"/>
<dbReference type="SMR" id="Q5AUP3"/>
<dbReference type="InterPro" id="IPR029058">
    <property type="entry name" value="AB_hydrolase_fold"/>
</dbReference>
<keyword evidence="1" id="KW-0732">Signal</keyword>
<gene>
    <name evidence="2" type="ORF">ANIA_07987</name>
</gene>
<dbReference type="InParanoid" id="Q5AUP3"/>
<feature type="chain" id="PRO_5032536656" evidence="1">
    <location>
        <begin position="27"/>
        <end position="377"/>
    </location>
</feature>
<dbReference type="OrthoDB" id="6020543at2759"/>
<dbReference type="Gene3D" id="3.40.50.1820">
    <property type="entry name" value="alpha/beta hydrolase"/>
    <property type="match status" value="2"/>
</dbReference>
<dbReference type="PANTHER" id="PTHR42972">
    <property type="entry name" value="TOL-PAL SYSTEM PROTEIN TOLB"/>
    <property type="match status" value="1"/>
</dbReference>
<dbReference type="OMA" id="YMAGQFQ"/>
<dbReference type="STRING" id="227321.Q5AUP3"/>
<dbReference type="GeneID" id="2869293"/>
<keyword evidence="3" id="KW-1185">Reference proteome</keyword>
<evidence type="ECO:0000313" key="3">
    <source>
        <dbReference type="Proteomes" id="UP000000560"/>
    </source>
</evidence>
<dbReference type="Proteomes" id="UP000000560">
    <property type="component" value="Chromosome II"/>
</dbReference>
<accession>Q5AUP3</accession>
<dbReference type="EMBL" id="BN001302">
    <property type="protein sequence ID" value="CBF73656.1"/>
    <property type="molecule type" value="Genomic_DNA"/>
</dbReference>
<dbReference type="SUPFAM" id="SSF53474">
    <property type="entry name" value="alpha/beta-Hydrolases"/>
    <property type="match status" value="1"/>
</dbReference>
<dbReference type="AlphaFoldDB" id="Q5AUP3"/>
<name>Q5AUP3_EMENI</name>
<reference evidence="3" key="1">
    <citation type="journal article" date="2005" name="Nature">
        <title>Sequencing of Aspergillus nidulans and comparative analysis with A. fumigatus and A. oryzae.</title>
        <authorList>
            <person name="Galagan J.E."/>
            <person name="Calvo S.E."/>
            <person name="Cuomo C."/>
            <person name="Ma L.J."/>
            <person name="Wortman J.R."/>
            <person name="Batzoglou S."/>
            <person name="Lee S.I."/>
            <person name="Basturkmen M."/>
            <person name="Spevak C.C."/>
            <person name="Clutterbuck J."/>
            <person name="Kapitonov V."/>
            <person name="Jurka J."/>
            <person name="Scazzocchio C."/>
            <person name="Farman M."/>
            <person name="Butler J."/>
            <person name="Purcell S."/>
            <person name="Harris S."/>
            <person name="Braus G.H."/>
            <person name="Draht O."/>
            <person name="Busch S."/>
            <person name="D'Enfert C."/>
            <person name="Bouchier C."/>
            <person name="Goldman G.H."/>
            <person name="Bell-Pedersen D."/>
            <person name="Griffiths-Jones S."/>
            <person name="Doonan J.H."/>
            <person name="Yu J."/>
            <person name="Vienken K."/>
            <person name="Pain A."/>
            <person name="Freitag M."/>
            <person name="Selker E.U."/>
            <person name="Archer D.B."/>
            <person name="Penalva M.A."/>
            <person name="Oakley B.R."/>
            <person name="Momany M."/>
            <person name="Tanaka T."/>
            <person name="Kumagai T."/>
            <person name="Asai K."/>
            <person name="Machida M."/>
            <person name="Nierman W.C."/>
            <person name="Denning D.W."/>
            <person name="Caddick M."/>
            <person name="Hynes M."/>
            <person name="Paoletti M."/>
            <person name="Fischer R."/>
            <person name="Miller B."/>
            <person name="Dyer P."/>
            <person name="Sachs M.S."/>
            <person name="Osmani S.A."/>
            <person name="Birren B.W."/>
        </authorList>
    </citation>
    <scope>NUCLEOTIDE SEQUENCE [LARGE SCALE GENOMIC DNA]</scope>
    <source>
        <strain evidence="3">FGSC A4 / ATCC 38163 / CBS 112.46 / NRRL 194 / M139</strain>
    </source>
</reference>
<dbReference type="eggNOG" id="ENOG502RYCJ">
    <property type="taxonomic scope" value="Eukaryota"/>
</dbReference>
<protein>
    <submittedName>
        <fullName evidence="2">Polyhydroxybutyrate depolymerase, putative (AFU_orthologue AFUA_4G03560)</fullName>
    </submittedName>
</protein>
<sequence>MALSTYTLRSPLLSILVFLSLKLTSAASLGTYNVDPDSVSISGFSSGGFMTAQLGIAYSDVFKVGFGVFAGGPFDCARNQPKITCMNNNTPSIEIPMENIRLWDGKQIDKITNLKSRKVYLQVGERDEIIGPNVLSQLRNQLSSFLTEEYTMYVVSRGAAHTFPAAFDSLGNNECDVSKPPFISDCGYDGAGEVLGWLYGRDSLKPRNSGQLKGTLVEYEQTGKFGAGARGIAMGERGYLYVPDSCRDGSGSTTCKLHVALHGCCQSYDLIGKHFVENTGYNQWADTNDIIVLYPQTAVDKSSHTIWGGDLEANTLSCWDWIGMYGDDADQKGGVQMEAIVNQVKRIVSGFADDRADAGAEAETISAPSSGYPDREL</sequence>
<organism evidence="2 3">
    <name type="scientific">Emericella nidulans (strain FGSC A4 / ATCC 38163 / CBS 112.46 / NRRL 194 / M139)</name>
    <name type="common">Aspergillus nidulans</name>
    <dbReference type="NCBI Taxonomy" id="227321"/>
    <lineage>
        <taxon>Eukaryota</taxon>
        <taxon>Fungi</taxon>
        <taxon>Dikarya</taxon>
        <taxon>Ascomycota</taxon>
        <taxon>Pezizomycotina</taxon>
        <taxon>Eurotiomycetes</taxon>
        <taxon>Eurotiomycetidae</taxon>
        <taxon>Eurotiales</taxon>
        <taxon>Aspergillaceae</taxon>
        <taxon>Aspergillus</taxon>
        <taxon>Aspergillus subgen. Nidulantes</taxon>
    </lineage>
</organism>
<feature type="signal peptide" evidence="1">
    <location>
        <begin position="1"/>
        <end position="26"/>
    </location>
</feature>
<accession>C8V5K8</accession>